<dbReference type="InterPro" id="IPR050721">
    <property type="entry name" value="Trk_Ktr_HKT_K-transport"/>
</dbReference>
<name>V4HKT8_9EURY</name>
<dbReference type="SUPFAM" id="SSF51735">
    <property type="entry name" value="NAD(P)-binding Rossmann-fold domains"/>
    <property type="match status" value="1"/>
</dbReference>
<dbReference type="AlphaFoldDB" id="V4HKT8"/>
<feature type="region of interest" description="Disordered" evidence="1">
    <location>
        <begin position="1"/>
        <end position="25"/>
    </location>
</feature>
<dbReference type="InterPro" id="IPR003148">
    <property type="entry name" value="RCK_N"/>
</dbReference>
<dbReference type="InterPro" id="IPR036291">
    <property type="entry name" value="NAD(P)-bd_dom_sf"/>
</dbReference>
<feature type="region of interest" description="Disordered" evidence="1">
    <location>
        <begin position="54"/>
        <end position="75"/>
    </location>
</feature>
<accession>V4HKT8</accession>
<dbReference type="PANTHER" id="PTHR43833">
    <property type="entry name" value="POTASSIUM CHANNEL PROTEIN 2-RELATED-RELATED"/>
    <property type="match status" value="1"/>
</dbReference>
<protein>
    <submittedName>
        <fullName evidence="3">TrkA-N domain-containing protein</fullName>
    </submittedName>
</protein>
<dbReference type="PATRIC" id="fig|1324957.4.peg.1781"/>
<comment type="caution">
    <text evidence="3">The sequence shown here is derived from an EMBL/GenBank/DDBJ whole genome shotgun (WGS) entry which is preliminary data.</text>
</comment>
<dbReference type="Pfam" id="PF02254">
    <property type="entry name" value="TrkA_N"/>
    <property type="match status" value="1"/>
</dbReference>
<sequence>MNPNPNSNPNADSTRPDPPPADATADCHVLGGGGVGATAARRLRAAGHAVSVVDELHDPSETTGVRGDPADPRTLVEADVPEGATVVVATASDRRNLLIAQLVRAHLDAARIVVLVNDRGRLDAFAAADYETVCATTALSDGLVDVVGEA</sequence>
<organism evidence="3 4">
    <name type="scientific">Candidatus Halobonum tyrrellensis G22</name>
    <dbReference type="NCBI Taxonomy" id="1324957"/>
    <lineage>
        <taxon>Archaea</taxon>
        <taxon>Methanobacteriati</taxon>
        <taxon>Methanobacteriota</taxon>
        <taxon>Stenosarchaea group</taxon>
        <taxon>Halobacteria</taxon>
        <taxon>Halobacteriales</taxon>
        <taxon>Haloferacaceae</taxon>
        <taxon>Candidatus Halobonum</taxon>
    </lineage>
</organism>
<evidence type="ECO:0000313" key="4">
    <source>
        <dbReference type="Proteomes" id="UP000017840"/>
    </source>
</evidence>
<dbReference type="eggNOG" id="arCOG01957">
    <property type="taxonomic scope" value="Archaea"/>
</dbReference>
<dbReference type="STRING" id="1324957.K933_08767"/>
<evidence type="ECO:0000313" key="3">
    <source>
        <dbReference type="EMBL" id="ESP88539.1"/>
    </source>
</evidence>
<keyword evidence="4" id="KW-1185">Reference proteome</keyword>
<dbReference type="RefSeq" id="WP_023394338.1">
    <property type="nucleotide sequence ID" value="NZ_ASGZ01000028.1"/>
</dbReference>
<dbReference type="GO" id="GO:0006813">
    <property type="term" value="P:potassium ion transport"/>
    <property type="evidence" value="ECO:0007669"/>
    <property type="project" value="InterPro"/>
</dbReference>
<proteinExistence type="predicted"/>
<reference evidence="3 4" key="1">
    <citation type="journal article" date="2013" name="Genome Announc.">
        <title>Draft Genome Sequence of 'Candidatus Halobonum tyrrellensis' Strain G22, Isolated from the Hypersaline Waters of Lake Tyrrell, Australia.</title>
        <authorList>
            <person name="Ugalde J.A."/>
            <person name="Narasingarao P."/>
            <person name="Kuo S."/>
            <person name="Podell S."/>
            <person name="Allen E.E."/>
        </authorList>
    </citation>
    <scope>NUCLEOTIDE SEQUENCE [LARGE SCALE GENOMIC DNA]</scope>
    <source>
        <strain evidence="3 4">G22</strain>
    </source>
</reference>
<gene>
    <name evidence="3" type="ORF">K933_08767</name>
</gene>
<dbReference type="EMBL" id="ASGZ01000028">
    <property type="protein sequence ID" value="ESP88539.1"/>
    <property type="molecule type" value="Genomic_DNA"/>
</dbReference>
<evidence type="ECO:0000259" key="2">
    <source>
        <dbReference type="Pfam" id="PF02254"/>
    </source>
</evidence>
<evidence type="ECO:0000256" key="1">
    <source>
        <dbReference type="SAM" id="MobiDB-lite"/>
    </source>
</evidence>
<feature type="compositionally biased region" description="Low complexity" evidence="1">
    <location>
        <begin position="1"/>
        <end position="13"/>
    </location>
</feature>
<dbReference type="Gene3D" id="3.40.50.720">
    <property type="entry name" value="NAD(P)-binding Rossmann-like Domain"/>
    <property type="match status" value="1"/>
</dbReference>
<dbReference type="Proteomes" id="UP000017840">
    <property type="component" value="Unassembled WGS sequence"/>
</dbReference>
<dbReference type="OrthoDB" id="289108at2157"/>
<feature type="domain" description="RCK N-terminal" evidence="2">
    <location>
        <begin position="29"/>
        <end position="133"/>
    </location>
</feature>